<keyword evidence="8" id="KW-0256">Endoplasmic reticulum</keyword>
<dbReference type="SUPFAM" id="SSF48264">
    <property type="entry name" value="Cytochrome P450"/>
    <property type="match status" value="1"/>
</dbReference>
<evidence type="ECO:0000256" key="6">
    <source>
        <dbReference type="ARBA" id="ARBA00022617"/>
    </source>
</evidence>
<dbReference type="AlphaFoldDB" id="A1E5T7"/>
<comment type="similarity">
    <text evidence="4 16">Belongs to the cytochrome P450 family.</text>
</comment>
<evidence type="ECO:0000256" key="10">
    <source>
        <dbReference type="ARBA" id="ARBA00023002"/>
    </source>
</evidence>
<comment type="subcellular location">
    <subcellularLocation>
        <location evidence="3">Endoplasmic reticulum membrane</location>
        <topology evidence="3">Peripheral membrane protein</topology>
    </subcellularLocation>
    <subcellularLocation>
        <location evidence="2">Microsome membrane</location>
        <topology evidence="2">Peripheral membrane protein</topology>
    </subcellularLocation>
</comment>
<keyword evidence="9" id="KW-0492">Microsome</keyword>
<dbReference type="GO" id="GO:0005789">
    <property type="term" value="C:endoplasmic reticulum membrane"/>
    <property type="evidence" value="ECO:0007669"/>
    <property type="project" value="UniProtKB-SubCell"/>
</dbReference>
<keyword evidence="11 15" id="KW-0408">Iron</keyword>
<dbReference type="PANTHER" id="PTHR24292:SF45">
    <property type="entry name" value="CYTOCHROME P450 6G1-RELATED"/>
    <property type="match status" value="1"/>
</dbReference>
<evidence type="ECO:0000256" key="13">
    <source>
        <dbReference type="ARBA" id="ARBA00023136"/>
    </source>
</evidence>
<reference evidence="17" key="1">
    <citation type="submission" date="2006-11" db="EMBL/GenBank/DDBJ databases">
        <title>Allelic variation in the Depressaria pastinacella CYP6AB3 protein enhances metabolism of plant allelochemicals by affecting interactions with cytochrome P450 reductase.</title>
        <authorList>
            <person name="Mao W."/>
            <person name="Rupasinghe S."/>
            <person name="Zangerl A."/>
            <person name="Berenbaum M.R."/>
            <person name="Schuler M.A."/>
        </authorList>
    </citation>
    <scope>NUCLEOTIDE SEQUENCE</scope>
</reference>
<dbReference type="EC" id="1.14.14.1" evidence="5"/>
<evidence type="ECO:0000313" key="17">
    <source>
        <dbReference type="EMBL" id="ABL60878.1"/>
    </source>
</evidence>
<evidence type="ECO:0000256" key="12">
    <source>
        <dbReference type="ARBA" id="ARBA00023033"/>
    </source>
</evidence>
<dbReference type="PRINTS" id="PR00385">
    <property type="entry name" value="P450"/>
</dbReference>
<sequence>MYFLIALGILLIILYLYGIKNHKYWEKKGVPYVKPIPFFGTNFKVFMQRICISDQLCKYYEQFPNEKFVGAFIGDRIGLVLREPELIKRVMATDFQYFHPRGVNPHKTVYEPLLKNLFTGDGDMWKLLRQRITPAFTSGKLKAMFPLIVERAERLQIIAATAAQSHGEVDVRELMARFTTDFIGACGFGIDADTLNDEESTFRRLGKRIFTLTRRDGFVFMLKTIAPEIFKNLHMFAPEIEKTTVDLVTSIMQQRKYKHSGRNDFIDFLLELKGKGKIVGESVEKRNPDGTPKIVEMELDDMLMAAQVFIFFAAGFETSSSTTSYTLHQLAFHPEEQKKCQDQIDEVLSRHGGKLSYEAIKEMTYLDMIFKESMRMYPSLGILTRRCVQKYTFPGTNLTIDEDVLVCIPVHALHNDEKYFDEPEKFKPERFSPENIKNIPKYVYLPFGDGPRACIGERLGHMQSLAGLAALLSKFSVAPSKNTLRQPITDPTCTVVKSIKGGLPLSLVARKV</sequence>
<dbReference type="InterPro" id="IPR036396">
    <property type="entry name" value="Cyt_P450_sf"/>
</dbReference>
<keyword evidence="13" id="KW-0472">Membrane</keyword>
<evidence type="ECO:0000256" key="15">
    <source>
        <dbReference type="PIRSR" id="PIRSR602401-1"/>
    </source>
</evidence>
<keyword evidence="12 16" id="KW-0503">Monooxygenase</keyword>
<dbReference type="PRINTS" id="PR00463">
    <property type="entry name" value="EP450I"/>
</dbReference>
<evidence type="ECO:0000256" key="4">
    <source>
        <dbReference type="ARBA" id="ARBA00010617"/>
    </source>
</evidence>
<keyword evidence="7 15" id="KW-0479">Metal-binding</keyword>
<dbReference type="InterPro" id="IPR001128">
    <property type="entry name" value="Cyt_P450"/>
</dbReference>
<dbReference type="InterPro" id="IPR050476">
    <property type="entry name" value="Insect_CytP450_Detox"/>
</dbReference>
<comment type="catalytic activity">
    <reaction evidence="14">
        <text>an organic molecule + reduced [NADPH--hemoprotein reductase] + O2 = an alcohol + oxidized [NADPH--hemoprotein reductase] + H2O + H(+)</text>
        <dbReference type="Rhea" id="RHEA:17149"/>
        <dbReference type="Rhea" id="RHEA-COMP:11964"/>
        <dbReference type="Rhea" id="RHEA-COMP:11965"/>
        <dbReference type="ChEBI" id="CHEBI:15377"/>
        <dbReference type="ChEBI" id="CHEBI:15378"/>
        <dbReference type="ChEBI" id="CHEBI:15379"/>
        <dbReference type="ChEBI" id="CHEBI:30879"/>
        <dbReference type="ChEBI" id="CHEBI:57618"/>
        <dbReference type="ChEBI" id="CHEBI:58210"/>
        <dbReference type="ChEBI" id="CHEBI:142491"/>
        <dbReference type="EC" id="1.14.14.1"/>
    </reaction>
</comment>
<dbReference type="Pfam" id="PF00067">
    <property type="entry name" value="p450"/>
    <property type="match status" value="1"/>
</dbReference>
<evidence type="ECO:0000256" key="9">
    <source>
        <dbReference type="ARBA" id="ARBA00022848"/>
    </source>
</evidence>
<evidence type="ECO:0000256" key="11">
    <source>
        <dbReference type="ARBA" id="ARBA00023004"/>
    </source>
</evidence>
<keyword evidence="6 15" id="KW-0349">Heme</keyword>
<dbReference type="EMBL" id="EF111024">
    <property type="protein sequence ID" value="ABL60878.1"/>
    <property type="molecule type" value="mRNA"/>
</dbReference>
<dbReference type="PROSITE" id="PS00086">
    <property type="entry name" value="CYTOCHROME_P450"/>
    <property type="match status" value="1"/>
</dbReference>
<accession>A1E5T7</accession>
<dbReference type="PANTHER" id="PTHR24292">
    <property type="entry name" value="CYTOCHROME P450"/>
    <property type="match status" value="1"/>
</dbReference>
<dbReference type="GO" id="GO:0016712">
    <property type="term" value="F:oxidoreductase activity, acting on paired donors, with incorporation or reduction of molecular oxygen, reduced flavin or flavoprotein as one donor, and incorporation of one atom of oxygen"/>
    <property type="evidence" value="ECO:0007669"/>
    <property type="project" value="UniProtKB-EC"/>
</dbReference>
<evidence type="ECO:0000256" key="16">
    <source>
        <dbReference type="RuleBase" id="RU000461"/>
    </source>
</evidence>
<dbReference type="Gene3D" id="1.10.630.10">
    <property type="entry name" value="Cytochrome P450"/>
    <property type="match status" value="1"/>
</dbReference>
<evidence type="ECO:0000256" key="1">
    <source>
        <dbReference type="ARBA" id="ARBA00001971"/>
    </source>
</evidence>
<feature type="binding site" description="axial binding residue" evidence="15">
    <location>
        <position position="454"/>
    </location>
    <ligand>
        <name>heme</name>
        <dbReference type="ChEBI" id="CHEBI:30413"/>
    </ligand>
    <ligandPart>
        <name>Fe</name>
        <dbReference type="ChEBI" id="CHEBI:18248"/>
    </ligandPart>
</feature>
<evidence type="ECO:0000256" key="2">
    <source>
        <dbReference type="ARBA" id="ARBA00004174"/>
    </source>
</evidence>
<protein>
    <recommendedName>
        <fullName evidence="5">unspecific monooxygenase</fullName>
        <ecNumber evidence="5">1.14.14.1</ecNumber>
    </recommendedName>
</protein>
<evidence type="ECO:0000256" key="8">
    <source>
        <dbReference type="ARBA" id="ARBA00022824"/>
    </source>
</evidence>
<evidence type="ECO:0000256" key="7">
    <source>
        <dbReference type="ARBA" id="ARBA00022723"/>
    </source>
</evidence>
<dbReference type="CDD" id="cd11056">
    <property type="entry name" value="CYP6-like"/>
    <property type="match status" value="1"/>
</dbReference>
<dbReference type="GO" id="GO:0005506">
    <property type="term" value="F:iron ion binding"/>
    <property type="evidence" value="ECO:0007669"/>
    <property type="project" value="InterPro"/>
</dbReference>
<name>A1E5T7_DEPPA</name>
<keyword evidence="10 16" id="KW-0560">Oxidoreductase</keyword>
<dbReference type="FunFam" id="1.10.630.10:FF:000042">
    <property type="entry name" value="Cytochrome P450"/>
    <property type="match status" value="1"/>
</dbReference>
<dbReference type="InterPro" id="IPR017972">
    <property type="entry name" value="Cyt_P450_CS"/>
</dbReference>
<dbReference type="GO" id="GO:0020037">
    <property type="term" value="F:heme binding"/>
    <property type="evidence" value="ECO:0007669"/>
    <property type="project" value="InterPro"/>
</dbReference>
<evidence type="ECO:0000256" key="3">
    <source>
        <dbReference type="ARBA" id="ARBA00004406"/>
    </source>
</evidence>
<proteinExistence type="evidence at transcript level"/>
<organism evidence="17">
    <name type="scientific">Depressaria pastinacella</name>
    <name type="common">Parsnip webworm moth</name>
    <name type="synonym">Depressaria radiella</name>
    <dbReference type="NCBI Taxonomy" id="58004"/>
    <lineage>
        <taxon>Eukaryota</taxon>
        <taxon>Metazoa</taxon>
        <taxon>Ecdysozoa</taxon>
        <taxon>Arthropoda</taxon>
        <taxon>Hexapoda</taxon>
        <taxon>Insecta</taxon>
        <taxon>Pterygota</taxon>
        <taxon>Neoptera</taxon>
        <taxon>Endopterygota</taxon>
        <taxon>Lepidoptera</taxon>
        <taxon>Glossata</taxon>
        <taxon>Ditrysia</taxon>
        <taxon>Gelechioidea</taxon>
        <taxon>Depressariidae</taxon>
        <taxon>Depressariinae</taxon>
        <taxon>Depressaria</taxon>
    </lineage>
</organism>
<evidence type="ECO:0000256" key="14">
    <source>
        <dbReference type="ARBA" id="ARBA00047827"/>
    </source>
</evidence>
<evidence type="ECO:0000256" key="5">
    <source>
        <dbReference type="ARBA" id="ARBA00012109"/>
    </source>
</evidence>
<comment type="cofactor">
    <cofactor evidence="1 15">
        <name>heme</name>
        <dbReference type="ChEBI" id="CHEBI:30413"/>
    </cofactor>
</comment>
<dbReference type="InterPro" id="IPR002401">
    <property type="entry name" value="Cyt_P450_E_grp-I"/>
</dbReference>